<evidence type="ECO:0000313" key="1">
    <source>
        <dbReference type="EMBL" id="KAJ5087625.1"/>
    </source>
</evidence>
<comment type="caution">
    <text evidence="1">The sequence shown here is derived from an EMBL/GenBank/DDBJ whole genome shotgun (WGS) entry which is preliminary data.</text>
</comment>
<gene>
    <name evidence="1" type="ORF">N7456_011241</name>
</gene>
<evidence type="ECO:0008006" key="3">
    <source>
        <dbReference type="Google" id="ProtNLM"/>
    </source>
</evidence>
<reference evidence="1" key="1">
    <citation type="submission" date="2022-11" db="EMBL/GenBank/DDBJ databases">
        <authorList>
            <person name="Petersen C."/>
        </authorList>
    </citation>
    <scope>NUCLEOTIDE SEQUENCE</scope>
    <source>
        <strain evidence="1">IBT 30069</strain>
    </source>
</reference>
<accession>A0A9W9ETM2</accession>
<dbReference type="EMBL" id="JAPQKH010000007">
    <property type="protein sequence ID" value="KAJ5087625.1"/>
    <property type="molecule type" value="Genomic_DNA"/>
</dbReference>
<proteinExistence type="predicted"/>
<sequence length="144" mass="16491">MSDPFSIASGAVGIISLGIQFCKEITKYTEAWRGYDWDIESINLKAKSLETPLKRLREFVEDTRLTDAETANDIVEKTLELDRHLKRLKDRLLSVQPIISESLADQVRNKLRRAAYPLRAQDALRDIETDLDRVQSTIELALTM</sequence>
<keyword evidence="2" id="KW-1185">Reference proteome</keyword>
<organism evidence="1 2">
    <name type="scientific">Penicillium angulare</name>
    <dbReference type="NCBI Taxonomy" id="116970"/>
    <lineage>
        <taxon>Eukaryota</taxon>
        <taxon>Fungi</taxon>
        <taxon>Dikarya</taxon>
        <taxon>Ascomycota</taxon>
        <taxon>Pezizomycotina</taxon>
        <taxon>Eurotiomycetes</taxon>
        <taxon>Eurotiomycetidae</taxon>
        <taxon>Eurotiales</taxon>
        <taxon>Aspergillaceae</taxon>
        <taxon>Penicillium</taxon>
    </lineage>
</organism>
<dbReference type="AlphaFoldDB" id="A0A9W9ETM2"/>
<reference evidence="1" key="2">
    <citation type="journal article" date="2023" name="IMA Fungus">
        <title>Comparative genomic study of the Penicillium genus elucidates a diverse pangenome and 15 lateral gene transfer events.</title>
        <authorList>
            <person name="Petersen C."/>
            <person name="Sorensen T."/>
            <person name="Nielsen M.R."/>
            <person name="Sondergaard T.E."/>
            <person name="Sorensen J.L."/>
            <person name="Fitzpatrick D.A."/>
            <person name="Frisvad J.C."/>
            <person name="Nielsen K.L."/>
        </authorList>
    </citation>
    <scope>NUCLEOTIDE SEQUENCE</scope>
    <source>
        <strain evidence="1">IBT 30069</strain>
    </source>
</reference>
<protein>
    <recommendedName>
        <fullName evidence="3">NACHT-NTPase and P-loop NTPases N-terminal domain-containing protein</fullName>
    </recommendedName>
</protein>
<dbReference type="OrthoDB" id="1577640at2759"/>
<dbReference type="Proteomes" id="UP001149165">
    <property type="component" value="Unassembled WGS sequence"/>
</dbReference>
<name>A0A9W9ETM2_9EURO</name>
<evidence type="ECO:0000313" key="2">
    <source>
        <dbReference type="Proteomes" id="UP001149165"/>
    </source>
</evidence>